<reference evidence="11 12" key="1">
    <citation type="submission" date="2019-03" db="EMBL/GenBank/DDBJ databases">
        <title>Genomic Encyclopedia of Type Strains, Phase IV (KMG-IV): sequencing the most valuable type-strain genomes for metagenomic binning, comparative biology and taxonomic classification.</title>
        <authorList>
            <person name="Goeker M."/>
        </authorList>
    </citation>
    <scope>NUCLEOTIDE SEQUENCE [LARGE SCALE GENOMIC DNA]</scope>
    <source>
        <strain evidence="11 12">DSM 100556</strain>
    </source>
</reference>
<dbReference type="PANTHER" id="PTHR32438:SF5">
    <property type="entry name" value="4-ALPHA-GLUCANOTRANSFERASE DPE1, CHLOROPLASTIC_AMYLOPLASTIC"/>
    <property type="match status" value="1"/>
</dbReference>
<evidence type="ECO:0000256" key="9">
    <source>
        <dbReference type="ARBA" id="ARBA00031501"/>
    </source>
</evidence>
<dbReference type="EMBL" id="SLUO01000005">
    <property type="protein sequence ID" value="TCL58982.1"/>
    <property type="molecule type" value="Genomic_DNA"/>
</dbReference>
<gene>
    <name evidence="11" type="ORF">EDD76_105157</name>
</gene>
<evidence type="ECO:0000256" key="10">
    <source>
        <dbReference type="RuleBase" id="RU361207"/>
    </source>
</evidence>
<evidence type="ECO:0000256" key="8">
    <source>
        <dbReference type="ARBA" id="ARBA00031423"/>
    </source>
</evidence>
<dbReference type="NCBIfam" id="NF011080">
    <property type="entry name" value="PRK14508.1-3"/>
    <property type="match status" value="1"/>
</dbReference>
<evidence type="ECO:0000256" key="2">
    <source>
        <dbReference type="ARBA" id="ARBA00005684"/>
    </source>
</evidence>
<comment type="similarity">
    <text evidence="2 10">Belongs to the disproportionating enzyme family.</text>
</comment>
<keyword evidence="7 10" id="KW-0119">Carbohydrate metabolism</keyword>
<evidence type="ECO:0000313" key="12">
    <source>
        <dbReference type="Proteomes" id="UP000295718"/>
    </source>
</evidence>
<evidence type="ECO:0000256" key="5">
    <source>
        <dbReference type="ARBA" id="ARBA00022676"/>
    </source>
</evidence>
<dbReference type="NCBIfam" id="TIGR00217">
    <property type="entry name" value="malQ"/>
    <property type="match status" value="1"/>
</dbReference>
<keyword evidence="5 10" id="KW-0328">Glycosyltransferase</keyword>
<keyword evidence="12" id="KW-1185">Reference proteome</keyword>
<dbReference type="STRING" id="1469948.GCA_000732725_01862"/>
<sequence length="496" mass="57661">MSKKRFTRGAGILLSITSLPSAYGIGTLGEEAFRFVDLLVDLRQRYWQVLPIGPTSFGDSPYQSFSAFAGNPYMIDLDDLTRDGLLKREEIGSYNWGSDEHDINYAVLYNNRFSVLEQAYGRFDRKSADFLSFCEEKKGWLEDYSLFMAIKTESEGKEWLSFDKELREHDEKAISAYKHKHEENIDFWKFCQYKFFAQWKRLKAYANSRGIEIIGDVPLYVALDSADVWGHRELFQLGVDGTPERVAGCPPDAYSADGQKWGNPLYDWKQIERENFRWWRMRMKANAGLYDALRIDNFSGLLKYYSIPFEKGGVKDGKWEKGPGKKLLDIMEAESGECRIMVEDLGPCMPAVKKMREKMEWPGMKVLLFAFDGDISSEYLPHNYIDRNTVAYAGTHDNETIVGCYRDKTEYELAFLYEYLNIDSKDAIPDAFIRLAYSSIADVVILQMQDILKLGNEARMNHPSTVGSNWRWRVWHDCLSEERRTWIRTISTIYRR</sequence>
<comment type="caution">
    <text evidence="11">The sequence shown here is derived from an EMBL/GenBank/DDBJ whole genome shotgun (WGS) entry which is preliminary data.</text>
</comment>
<dbReference type="GO" id="GO:0005975">
    <property type="term" value="P:carbohydrate metabolic process"/>
    <property type="evidence" value="ECO:0007669"/>
    <property type="project" value="InterPro"/>
</dbReference>
<dbReference type="InterPro" id="IPR003385">
    <property type="entry name" value="Glyco_hydro_77"/>
</dbReference>
<evidence type="ECO:0000256" key="7">
    <source>
        <dbReference type="ARBA" id="ARBA00023277"/>
    </source>
</evidence>
<dbReference type="Pfam" id="PF02446">
    <property type="entry name" value="Glyco_hydro_77"/>
    <property type="match status" value="1"/>
</dbReference>
<dbReference type="InterPro" id="IPR017853">
    <property type="entry name" value="GH"/>
</dbReference>
<evidence type="ECO:0000256" key="1">
    <source>
        <dbReference type="ARBA" id="ARBA00000439"/>
    </source>
</evidence>
<evidence type="ECO:0000256" key="4">
    <source>
        <dbReference type="ARBA" id="ARBA00020295"/>
    </source>
</evidence>
<organism evidence="11 12">
    <name type="scientific">Kineothrix alysoides</name>
    <dbReference type="NCBI Taxonomy" id="1469948"/>
    <lineage>
        <taxon>Bacteria</taxon>
        <taxon>Bacillati</taxon>
        <taxon>Bacillota</taxon>
        <taxon>Clostridia</taxon>
        <taxon>Lachnospirales</taxon>
        <taxon>Lachnospiraceae</taxon>
        <taxon>Kineothrix</taxon>
    </lineage>
</organism>
<evidence type="ECO:0000256" key="3">
    <source>
        <dbReference type="ARBA" id="ARBA00012560"/>
    </source>
</evidence>
<dbReference type="GO" id="GO:0004134">
    <property type="term" value="F:4-alpha-glucanotransferase activity"/>
    <property type="evidence" value="ECO:0007669"/>
    <property type="project" value="UniProtKB-EC"/>
</dbReference>
<dbReference type="EC" id="2.4.1.25" evidence="3 10"/>
<dbReference type="Gene3D" id="3.20.20.80">
    <property type="entry name" value="Glycosidases"/>
    <property type="match status" value="1"/>
</dbReference>
<comment type="catalytic activity">
    <reaction evidence="1 10">
        <text>Transfers a segment of a (1-&gt;4)-alpha-D-glucan to a new position in an acceptor, which may be glucose or a (1-&gt;4)-alpha-D-glucan.</text>
        <dbReference type="EC" id="2.4.1.25"/>
    </reaction>
</comment>
<dbReference type="SUPFAM" id="SSF51445">
    <property type="entry name" value="(Trans)glycosidases"/>
    <property type="match status" value="1"/>
</dbReference>
<dbReference type="RefSeq" id="WP_031390559.1">
    <property type="nucleotide sequence ID" value="NZ_JPNB01000001.1"/>
</dbReference>
<proteinExistence type="inferred from homology"/>
<name>A0A4R1R104_9FIRM</name>
<keyword evidence="6 10" id="KW-0808">Transferase</keyword>
<dbReference type="AlphaFoldDB" id="A0A4R1R104"/>
<evidence type="ECO:0000313" key="11">
    <source>
        <dbReference type="EMBL" id="TCL58982.1"/>
    </source>
</evidence>
<evidence type="ECO:0000256" key="6">
    <source>
        <dbReference type="ARBA" id="ARBA00022679"/>
    </source>
</evidence>
<dbReference type="PANTHER" id="PTHR32438">
    <property type="entry name" value="4-ALPHA-GLUCANOTRANSFERASE DPE1, CHLOROPLASTIC/AMYLOPLASTIC"/>
    <property type="match status" value="1"/>
</dbReference>
<dbReference type="Proteomes" id="UP000295718">
    <property type="component" value="Unassembled WGS sequence"/>
</dbReference>
<protein>
    <recommendedName>
        <fullName evidence="4 10">4-alpha-glucanotransferase</fullName>
        <ecNumber evidence="3 10">2.4.1.25</ecNumber>
    </recommendedName>
    <alternativeName>
        <fullName evidence="8 10">Amylomaltase</fullName>
    </alternativeName>
    <alternativeName>
        <fullName evidence="9 10">Disproportionating enzyme</fullName>
    </alternativeName>
</protein>
<accession>A0A4R1R104</accession>